<dbReference type="PANTHER" id="PTHR34846:SF10">
    <property type="entry name" value="CYTOPLASMIC PROTEIN"/>
    <property type="match status" value="1"/>
</dbReference>
<accession>A0ABV8TWF5</accession>
<evidence type="ECO:0000259" key="1">
    <source>
        <dbReference type="Pfam" id="PF02627"/>
    </source>
</evidence>
<dbReference type="Pfam" id="PF02627">
    <property type="entry name" value="CMD"/>
    <property type="match status" value="1"/>
</dbReference>
<dbReference type="RefSeq" id="WP_380618713.1">
    <property type="nucleotide sequence ID" value="NZ_JBHSDK010000009.1"/>
</dbReference>
<dbReference type="InterPro" id="IPR029032">
    <property type="entry name" value="AhpD-like"/>
</dbReference>
<name>A0ABV8TWF5_9ACTN</name>
<protein>
    <submittedName>
        <fullName evidence="2">Carboxymuconolactone decarboxylase family protein</fullName>
    </submittedName>
</protein>
<dbReference type="InterPro" id="IPR003779">
    <property type="entry name" value="CMD-like"/>
</dbReference>
<evidence type="ECO:0000313" key="3">
    <source>
        <dbReference type="Proteomes" id="UP001595823"/>
    </source>
</evidence>
<reference evidence="3" key="1">
    <citation type="journal article" date="2019" name="Int. J. Syst. Evol. Microbiol.">
        <title>The Global Catalogue of Microorganisms (GCM) 10K type strain sequencing project: providing services to taxonomists for standard genome sequencing and annotation.</title>
        <authorList>
            <consortium name="The Broad Institute Genomics Platform"/>
            <consortium name="The Broad Institute Genome Sequencing Center for Infectious Disease"/>
            <person name="Wu L."/>
            <person name="Ma J."/>
        </authorList>
    </citation>
    <scope>NUCLEOTIDE SEQUENCE [LARGE SCALE GENOMIC DNA]</scope>
    <source>
        <strain evidence="3">IBRC-M 10908</strain>
    </source>
</reference>
<dbReference type="EMBL" id="JBHSDK010000009">
    <property type="protein sequence ID" value="MFC4334728.1"/>
    <property type="molecule type" value="Genomic_DNA"/>
</dbReference>
<dbReference type="SUPFAM" id="SSF69118">
    <property type="entry name" value="AhpD-like"/>
    <property type="match status" value="1"/>
</dbReference>
<organism evidence="2 3">
    <name type="scientific">Salininema proteolyticum</name>
    <dbReference type="NCBI Taxonomy" id="1607685"/>
    <lineage>
        <taxon>Bacteria</taxon>
        <taxon>Bacillati</taxon>
        <taxon>Actinomycetota</taxon>
        <taxon>Actinomycetes</taxon>
        <taxon>Glycomycetales</taxon>
        <taxon>Glycomycetaceae</taxon>
        <taxon>Salininema</taxon>
    </lineage>
</organism>
<dbReference type="Gene3D" id="1.20.1290.10">
    <property type="entry name" value="AhpD-like"/>
    <property type="match status" value="1"/>
</dbReference>
<dbReference type="PANTHER" id="PTHR34846">
    <property type="entry name" value="4-CARBOXYMUCONOLACTONE DECARBOXYLASE FAMILY PROTEIN (AFU_ORTHOLOGUE AFUA_6G11590)"/>
    <property type="match status" value="1"/>
</dbReference>
<dbReference type="Proteomes" id="UP001595823">
    <property type="component" value="Unassembled WGS sequence"/>
</dbReference>
<evidence type="ECO:0000313" key="2">
    <source>
        <dbReference type="EMBL" id="MFC4334728.1"/>
    </source>
</evidence>
<proteinExistence type="predicted"/>
<sequence>MSDGIRVPKAEITGVFGAMVKRFSKKTLGSVPEALEVMWHHQGVLKSSMSMGQRAKKWDACDLDLKSYAHLAAASLIGCSFCLDYGYFQARNEGLDLAKARQVPRWRESDAFTPLERDVLEYAEAMTRTPPAVTDELSARLLDRLGAPALIELTAFVSFANMSARTNVALGIEGEGYAEACGLEPLAEPSRVDTES</sequence>
<feature type="domain" description="Carboxymuconolactone decarboxylase-like" evidence="1">
    <location>
        <begin position="51"/>
        <end position="125"/>
    </location>
</feature>
<keyword evidence="3" id="KW-1185">Reference proteome</keyword>
<comment type="caution">
    <text evidence="2">The sequence shown here is derived from an EMBL/GenBank/DDBJ whole genome shotgun (WGS) entry which is preliminary data.</text>
</comment>
<gene>
    <name evidence="2" type="ORF">ACFPET_05915</name>
</gene>